<gene>
    <name evidence="2" type="ORF">BDA96_10G167700</name>
</gene>
<evidence type="ECO:0000256" key="1">
    <source>
        <dbReference type="SAM" id="Phobius"/>
    </source>
</evidence>
<dbReference type="Proteomes" id="UP000807115">
    <property type="component" value="Chromosome 10"/>
</dbReference>
<protein>
    <submittedName>
        <fullName evidence="2">Uncharacterized protein</fullName>
    </submittedName>
</protein>
<accession>A0A921Q287</accession>
<evidence type="ECO:0000313" key="2">
    <source>
        <dbReference type="EMBL" id="KAG0514173.1"/>
    </source>
</evidence>
<keyword evidence="1" id="KW-1133">Transmembrane helix</keyword>
<proteinExistence type="predicted"/>
<name>A0A921Q287_SORBI</name>
<reference evidence="2" key="2">
    <citation type="submission" date="2020-10" db="EMBL/GenBank/DDBJ databases">
        <authorList>
            <person name="Cooper E.A."/>
            <person name="Brenton Z.W."/>
            <person name="Flinn B.S."/>
            <person name="Jenkins J."/>
            <person name="Shu S."/>
            <person name="Flowers D."/>
            <person name="Luo F."/>
            <person name="Wang Y."/>
            <person name="Xia P."/>
            <person name="Barry K."/>
            <person name="Daum C."/>
            <person name="Lipzen A."/>
            <person name="Yoshinaga Y."/>
            <person name="Schmutz J."/>
            <person name="Saski C."/>
            <person name="Vermerris W."/>
            <person name="Kresovich S."/>
        </authorList>
    </citation>
    <scope>NUCLEOTIDE SEQUENCE</scope>
</reference>
<evidence type="ECO:0000313" key="3">
    <source>
        <dbReference type="Proteomes" id="UP000807115"/>
    </source>
</evidence>
<comment type="caution">
    <text evidence="2">The sequence shown here is derived from an EMBL/GenBank/DDBJ whole genome shotgun (WGS) entry which is preliminary data.</text>
</comment>
<feature type="transmembrane region" description="Helical" evidence="1">
    <location>
        <begin position="25"/>
        <end position="44"/>
    </location>
</feature>
<dbReference type="AlphaFoldDB" id="A0A921Q287"/>
<organism evidence="2 3">
    <name type="scientific">Sorghum bicolor</name>
    <name type="common">Sorghum</name>
    <name type="synonym">Sorghum vulgare</name>
    <dbReference type="NCBI Taxonomy" id="4558"/>
    <lineage>
        <taxon>Eukaryota</taxon>
        <taxon>Viridiplantae</taxon>
        <taxon>Streptophyta</taxon>
        <taxon>Embryophyta</taxon>
        <taxon>Tracheophyta</taxon>
        <taxon>Spermatophyta</taxon>
        <taxon>Magnoliopsida</taxon>
        <taxon>Liliopsida</taxon>
        <taxon>Poales</taxon>
        <taxon>Poaceae</taxon>
        <taxon>PACMAD clade</taxon>
        <taxon>Panicoideae</taxon>
        <taxon>Andropogonodae</taxon>
        <taxon>Andropogoneae</taxon>
        <taxon>Sorghinae</taxon>
        <taxon>Sorghum</taxon>
    </lineage>
</organism>
<keyword evidence="1" id="KW-0812">Transmembrane</keyword>
<dbReference type="EMBL" id="CM027689">
    <property type="protein sequence ID" value="KAG0514173.1"/>
    <property type="molecule type" value="Genomic_DNA"/>
</dbReference>
<keyword evidence="1" id="KW-0472">Membrane</keyword>
<reference evidence="2" key="1">
    <citation type="journal article" date="2019" name="BMC Genomics">
        <title>A new reference genome for Sorghum bicolor reveals high levels of sequence similarity between sweet and grain genotypes: implications for the genetics of sugar metabolism.</title>
        <authorList>
            <person name="Cooper E.A."/>
            <person name="Brenton Z.W."/>
            <person name="Flinn B.S."/>
            <person name="Jenkins J."/>
            <person name="Shu S."/>
            <person name="Flowers D."/>
            <person name="Luo F."/>
            <person name="Wang Y."/>
            <person name="Xia P."/>
            <person name="Barry K."/>
            <person name="Daum C."/>
            <person name="Lipzen A."/>
            <person name="Yoshinaga Y."/>
            <person name="Schmutz J."/>
            <person name="Saski C."/>
            <person name="Vermerris W."/>
            <person name="Kresovich S."/>
        </authorList>
    </citation>
    <scope>NUCLEOTIDE SEQUENCE</scope>
</reference>
<sequence length="49" mass="5757">MVRGAKRQKEIMVFSLLEVFPFGDYIWFGSFRMPAAIMFVVFVCKMTQC</sequence>